<sequence length="59" mass="6832">MDITKEDFERYEAVRIGGRTNMLMISNVCSLSGLDKDQVKEIILNYGKYTKQYPDVRKG</sequence>
<comment type="caution">
    <text evidence="1">The sequence shown here is derived from an EMBL/GenBank/DDBJ whole genome shotgun (WGS) entry which is preliminary data.</text>
</comment>
<dbReference type="AlphaFoldDB" id="A0A0F9IDB1"/>
<evidence type="ECO:0000313" key="1">
    <source>
        <dbReference type="EMBL" id="KKL91775.1"/>
    </source>
</evidence>
<proteinExistence type="predicted"/>
<dbReference type="EMBL" id="LAZR01019646">
    <property type="protein sequence ID" value="KKL91775.1"/>
    <property type="molecule type" value="Genomic_DNA"/>
</dbReference>
<name>A0A0F9IDB1_9ZZZZ</name>
<organism evidence="1">
    <name type="scientific">marine sediment metagenome</name>
    <dbReference type="NCBI Taxonomy" id="412755"/>
    <lineage>
        <taxon>unclassified sequences</taxon>
        <taxon>metagenomes</taxon>
        <taxon>ecological metagenomes</taxon>
    </lineage>
</organism>
<reference evidence="1" key="1">
    <citation type="journal article" date="2015" name="Nature">
        <title>Complex archaea that bridge the gap between prokaryotes and eukaryotes.</title>
        <authorList>
            <person name="Spang A."/>
            <person name="Saw J.H."/>
            <person name="Jorgensen S.L."/>
            <person name="Zaremba-Niedzwiedzka K."/>
            <person name="Martijn J."/>
            <person name="Lind A.E."/>
            <person name="van Eijk R."/>
            <person name="Schleper C."/>
            <person name="Guy L."/>
            <person name="Ettema T.J."/>
        </authorList>
    </citation>
    <scope>NUCLEOTIDE SEQUENCE</scope>
</reference>
<gene>
    <name evidence="1" type="ORF">LCGC14_1891300</name>
</gene>
<protein>
    <submittedName>
        <fullName evidence="1">Uncharacterized protein</fullName>
    </submittedName>
</protein>
<accession>A0A0F9IDB1</accession>